<dbReference type="Gene3D" id="3.30.565.10">
    <property type="entry name" value="Histidine kinase-like ATPase, C-terminal domain"/>
    <property type="match status" value="1"/>
</dbReference>
<dbReference type="InterPro" id="IPR052023">
    <property type="entry name" value="Histidine_kinase_KdpD"/>
</dbReference>
<dbReference type="Gene3D" id="3.30.450.40">
    <property type="match status" value="2"/>
</dbReference>
<dbReference type="AlphaFoldDB" id="A0A401ZYB6"/>
<dbReference type="EC" id="2.7.13.3" evidence="2"/>
<dbReference type="InterPro" id="IPR003018">
    <property type="entry name" value="GAF"/>
</dbReference>
<dbReference type="EMBL" id="BIFR01000001">
    <property type="protein sequence ID" value="GCE11854.1"/>
    <property type="molecule type" value="Genomic_DNA"/>
</dbReference>
<proteinExistence type="predicted"/>
<dbReference type="GO" id="GO:0005886">
    <property type="term" value="C:plasma membrane"/>
    <property type="evidence" value="ECO:0007669"/>
    <property type="project" value="TreeGrafter"/>
</dbReference>
<dbReference type="OrthoDB" id="135879at2"/>
<dbReference type="SUPFAM" id="SSF55874">
    <property type="entry name" value="ATPase domain of HSP90 chaperone/DNA topoisomerase II/histidine kinase"/>
    <property type="match status" value="1"/>
</dbReference>
<keyword evidence="8" id="KW-1185">Reference proteome</keyword>
<dbReference type="Pfam" id="PF13185">
    <property type="entry name" value="GAF_2"/>
    <property type="match status" value="1"/>
</dbReference>
<dbReference type="InterPro" id="IPR005467">
    <property type="entry name" value="His_kinase_dom"/>
</dbReference>
<keyword evidence="4" id="KW-0418">Kinase</keyword>
<dbReference type="InterPro" id="IPR029016">
    <property type="entry name" value="GAF-like_dom_sf"/>
</dbReference>
<dbReference type="PRINTS" id="PR00344">
    <property type="entry name" value="BCTRLSENSOR"/>
</dbReference>
<feature type="domain" description="Histidine kinase" evidence="6">
    <location>
        <begin position="656"/>
        <end position="871"/>
    </location>
</feature>
<organism evidence="7 8">
    <name type="scientific">Tengunoibacter tsumagoiensis</name>
    <dbReference type="NCBI Taxonomy" id="2014871"/>
    <lineage>
        <taxon>Bacteria</taxon>
        <taxon>Bacillati</taxon>
        <taxon>Chloroflexota</taxon>
        <taxon>Ktedonobacteria</taxon>
        <taxon>Ktedonobacterales</taxon>
        <taxon>Dictyobacteraceae</taxon>
        <taxon>Tengunoibacter</taxon>
    </lineage>
</organism>
<evidence type="ECO:0000259" key="6">
    <source>
        <dbReference type="PROSITE" id="PS50109"/>
    </source>
</evidence>
<evidence type="ECO:0000313" key="8">
    <source>
        <dbReference type="Proteomes" id="UP000287352"/>
    </source>
</evidence>
<dbReference type="InterPro" id="IPR004358">
    <property type="entry name" value="Sig_transdc_His_kin-like_C"/>
</dbReference>
<dbReference type="SMART" id="SM00065">
    <property type="entry name" value="GAF"/>
    <property type="match status" value="2"/>
</dbReference>
<dbReference type="CDD" id="cd00082">
    <property type="entry name" value="HisKA"/>
    <property type="match status" value="1"/>
</dbReference>
<dbReference type="InterPro" id="IPR003594">
    <property type="entry name" value="HATPase_dom"/>
</dbReference>
<sequence>MEANTHTSTLAESAIIERVARIVFSVRGSKPDYTRLASELRPAVPFDLFGIVLLRHDRQAVRVTVCRQEANGWVPYHHQHPLADSKLEQMLTHPEIIVQDYPHGLDGLPATSGDALSGYHQLRSTIIAPLIVEERVLGTLELGSVEPGTYRDETLQRLISAVVDVVATAIESVQLGGNAAMQDRQRQVLKDVTSALTSEADLITILQRIVQGIATALNAASCIALLDPLEGRFRFEAQAGLDQAALERACQNYPILLSERSIIGQTVHRRQPIFSHDIQSDEHFSASRPFFAEVGVHSVCCAPLETDTRVYGVILLCSSEPGGFTPLKVDILTLFANQATVAIHNELLFKTAQRRSQFQQVIEQLEKVRTDPLQSDQEDLELLEHVRLETEHTLGVNFSSLLRFISNYLLTQSEQDLQALNAMMQHNEALEQNIIASRETRLAGGYKGDGEMIEPEEMGGIIRESPITFARTLALFEQNTETALTRTGMLGELSRLLVQLQQTTNWGRDPWFIVDLQGYCLYMNHAAEIFCDLRLAPLASPYGVRRQLKIEETFAQLWQRMRNRKEVERYFRESTQGNLSRPELRCILAPENIANEEQQEKRTLKESGNVSTDLYYQLTRYPLYNPQGQLEAIALQMQDITSQVRDEKNRSALLSSVSHDLRTPLTTIKAAVTGLLETEVEWDERDRRAMLVDIDIEADHLTVLVNALVDLSRIEMGALILEKEWCDLVEVGYRALGKLTRVLAGRPVRVQADATLPLVYADFVQMEHVFYNLLENAARHSPEQGEIFLSFITTGDGPNQLRVQISDQGISIPEEEREQVFQSFYCARSYGNAMGLAICRGIVEAHQGAIWAEAPEQNIGSCFVFTLPLHAQTLLSGSEKARRESQ</sequence>
<evidence type="ECO:0000313" key="7">
    <source>
        <dbReference type="EMBL" id="GCE11854.1"/>
    </source>
</evidence>
<evidence type="ECO:0000256" key="4">
    <source>
        <dbReference type="ARBA" id="ARBA00022777"/>
    </source>
</evidence>
<dbReference type="InterPro" id="IPR003661">
    <property type="entry name" value="HisK_dim/P_dom"/>
</dbReference>
<keyword evidence="5" id="KW-0902">Two-component regulatory system</keyword>
<dbReference type="Proteomes" id="UP000287352">
    <property type="component" value="Unassembled WGS sequence"/>
</dbReference>
<dbReference type="Pfam" id="PF00512">
    <property type="entry name" value="HisKA"/>
    <property type="match status" value="1"/>
</dbReference>
<dbReference type="PANTHER" id="PTHR45569">
    <property type="entry name" value="SENSOR PROTEIN KDPD"/>
    <property type="match status" value="1"/>
</dbReference>
<dbReference type="SMART" id="SM00387">
    <property type="entry name" value="HATPase_c"/>
    <property type="match status" value="1"/>
</dbReference>
<dbReference type="PROSITE" id="PS50109">
    <property type="entry name" value="HIS_KIN"/>
    <property type="match status" value="1"/>
</dbReference>
<evidence type="ECO:0000256" key="2">
    <source>
        <dbReference type="ARBA" id="ARBA00012438"/>
    </source>
</evidence>
<keyword evidence="4" id="KW-0808">Transferase</keyword>
<dbReference type="Pfam" id="PF02518">
    <property type="entry name" value="HATPase_c"/>
    <property type="match status" value="1"/>
</dbReference>
<dbReference type="PANTHER" id="PTHR45569:SF1">
    <property type="entry name" value="SENSOR PROTEIN KDPD"/>
    <property type="match status" value="1"/>
</dbReference>
<protein>
    <recommendedName>
        <fullName evidence="2">histidine kinase</fullName>
        <ecNumber evidence="2">2.7.13.3</ecNumber>
    </recommendedName>
</protein>
<dbReference type="SMART" id="SM00388">
    <property type="entry name" value="HisKA"/>
    <property type="match status" value="1"/>
</dbReference>
<dbReference type="GO" id="GO:0000155">
    <property type="term" value="F:phosphorelay sensor kinase activity"/>
    <property type="evidence" value="ECO:0007669"/>
    <property type="project" value="InterPro"/>
</dbReference>
<accession>A0A401ZYB6</accession>
<dbReference type="Gene3D" id="1.10.287.130">
    <property type="match status" value="1"/>
</dbReference>
<evidence type="ECO:0000256" key="1">
    <source>
        <dbReference type="ARBA" id="ARBA00000085"/>
    </source>
</evidence>
<dbReference type="RefSeq" id="WP_126579527.1">
    <property type="nucleotide sequence ID" value="NZ_BIFR01000001.1"/>
</dbReference>
<keyword evidence="3" id="KW-0597">Phosphoprotein</keyword>
<dbReference type="SUPFAM" id="SSF47384">
    <property type="entry name" value="Homodimeric domain of signal transducing histidine kinase"/>
    <property type="match status" value="1"/>
</dbReference>
<dbReference type="InterPro" id="IPR036097">
    <property type="entry name" value="HisK_dim/P_sf"/>
</dbReference>
<comment type="catalytic activity">
    <reaction evidence="1">
        <text>ATP + protein L-histidine = ADP + protein N-phospho-L-histidine.</text>
        <dbReference type="EC" id="2.7.13.3"/>
    </reaction>
</comment>
<dbReference type="Gene3D" id="3.30.450.20">
    <property type="entry name" value="PAS domain"/>
    <property type="match status" value="1"/>
</dbReference>
<dbReference type="SUPFAM" id="SSF55781">
    <property type="entry name" value="GAF domain-like"/>
    <property type="match status" value="2"/>
</dbReference>
<reference evidence="8" key="1">
    <citation type="submission" date="2018-12" db="EMBL/GenBank/DDBJ databases">
        <title>Tengunoibacter tsumagoiensis gen. nov., sp. nov., Dictyobacter kobayashii sp. nov., D. alpinus sp. nov., and D. joshuensis sp. nov. and description of Dictyobacteraceae fam. nov. within the order Ktedonobacterales isolated from Tengu-no-mugimeshi.</title>
        <authorList>
            <person name="Wang C.M."/>
            <person name="Zheng Y."/>
            <person name="Sakai Y."/>
            <person name="Toyoda A."/>
            <person name="Minakuchi Y."/>
            <person name="Abe K."/>
            <person name="Yokota A."/>
            <person name="Yabe S."/>
        </authorList>
    </citation>
    <scope>NUCLEOTIDE SEQUENCE [LARGE SCALE GENOMIC DNA]</scope>
    <source>
        <strain evidence="8">Uno3</strain>
    </source>
</reference>
<comment type="caution">
    <text evidence="7">The sequence shown here is derived from an EMBL/GenBank/DDBJ whole genome shotgun (WGS) entry which is preliminary data.</text>
</comment>
<dbReference type="Pfam" id="PF01590">
    <property type="entry name" value="GAF"/>
    <property type="match status" value="1"/>
</dbReference>
<name>A0A401ZYB6_9CHLR</name>
<evidence type="ECO:0000256" key="5">
    <source>
        <dbReference type="ARBA" id="ARBA00023012"/>
    </source>
</evidence>
<dbReference type="InterPro" id="IPR036890">
    <property type="entry name" value="HATPase_C_sf"/>
</dbReference>
<evidence type="ECO:0000256" key="3">
    <source>
        <dbReference type="ARBA" id="ARBA00022553"/>
    </source>
</evidence>
<gene>
    <name evidence="7" type="ORF">KTT_17130</name>
</gene>